<dbReference type="SUPFAM" id="SSF49785">
    <property type="entry name" value="Galactose-binding domain-like"/>
    <property type="match status" value="1"/>
</dbReference>
<dbReference type="PROSITE" id="PS00136">
    <property type="entry name" value="SUBTILASE_ASP"/>
    <property type="match status" value="1"/>
</dbReference>
<dbReference type="InterPro" id="IPR022398">
    <property type="entry name" value="Peptidase_S8_His-AS"/>
</dbReference>
<dbReference type="RefSeq" id="WP_192508184.1">
    <property type="nucleotide sequence ID" value="NZ_AQGV01000012.1"/>
</dbReference>
<feature type="domain" description="PKD" evidence="8">
    <location>
        <begin position="689"/>
        <end position="749"/>
    </location>
</feature>
<keyword evidence="7" id="KW-0732">Signal</keyword>
<evidence type="ECO:0000313" key="11">
    <source>
        <dbReference type="Proteomes" id="UP000615755"/>
    </source>
</evidence>
<feature type="active site" description="Charge relay system" evidence="5">
    <location>
        <position position="165"/>
    </location>
</feature>
<dbReference type="PROSITE" id="PS00138">
    <property type="entry name" value="SUBTILASE_SER"/>
    <property type="match status" value="1"/>
</dbReference>
<dbReference type="InterPro" id="IPR000601">
    <property type="entry name" value="PKD_dom"/>
</dbReference>
<evidence type="ECO:0008006" key="12">
    <source>
        <dbReference type="Google" id="ProtNLM"/>
    </source>
</evidence>
<dbReference type="Gene3D" id="3.30.70.80">
    <property type="entry name" value="Peptidase S8 propeptide/proteinase inhibitor I9"/>
    <property type="match status" value="1"/>
</dbReference>
<comment type="similarity">
    <text evidence="1 5 6">Belongs to the peptidase S8 family.</text>
</comment>
<feature type="signal peptide" evidence="7">
    <location>
        <begin position="1"/>
        <end position="19"/>
    </location>
</feature>
<dbReference type="InterPro" id="IPR050131">
    <property type="entry name" value="Peptidase_S8_subtilisin-like"/>
</dbReference>
<dbReference type="Gene3D" id="3.40.50.200">
    <property type="entry name" value="Peptidase S8/S53 domain"/>
    <property type="match status" value="1"/>
</dbReference>
<keyword evidence="2 5" id="KW-0645">Protease</keyword>
<evidence type="ECO:0000259" key="9">
    <source>
        <dbReference type="PROSITE" id="PS51829"/>
    </source>
</evidence>
<dbReference type="PROSITE" id="PS00137">
    <property type="entry name" value="SUBTILASE_HIS"/>
    <property type="match status" value="1"/>
</dbReference>
<dbReference type="InterPro" id="IPR036852">
    <property type="entry name" value="Peptidase_S8/S53_dom_sf"/>
</dbReference>
<accession>A0ABR9EDB7</accession>
<evidence type="ECO:0000256" key="5">
    <source>
        <dbReference type="PROSITE-ProRule" id="PRU01240"/>
    </source>
</evidence>
<proteinExistence type="inferred from homology"/>
<protein>
    <recommendedName>
        <fullName evidence="12">Peptidase S8</fullName>
    </recommendedName>
</protein>
<dbReference type="InterPro" id="IPR015500">
    <property type="entry name" value="Peptidase_S8_subtilisin-rel"/>
</dbReference>
<dbReference type="Gene3D" id="2.60.120.260">
    <property type="entry name" value="Galactose-binding domain-like"/>
    <property type="match status" value="1"/>
</dbReference>
<feature type="active site" description="Charge relay system" evidence="5">
    <location>
        <position position="220"/>
    </location>
</feature>
<gene>
    <name evidence="10" type="ORF">PAUR_a2736</name>
</gene>
<dbReference type="Proteomes" id="UP000615755">
    <property type="component" value="Unassembled WGS sequence"/>
</dbReference>
<comment type="caution">
    <text evidence="10">The sequence shown here is derived from an EMBL/GenBank/DDBJ whole genome shotgun (WGS) entry which is preliminary data.</text>
</comment>
<dbReference type="PANTHER" id="PTHR43806">
    <property type="entry name" value="PEPTIDASE S8"/>
    <property type="match status" value="1"/>
</dbReference>
<dbReference type="Pfam" id="PF18911">
    <property type="entry name" value="PKD_4"/>
    <property type="match status" value="1"/>
</dbReference>
<evidence type="ECO:0000256" key="2">
    <source>
        <dbReference type="ARBA" id="ARBA00022670"/>
    </source>
</evidence>
<dbReference type="PRINTS" id="PR00723">
    <property type="entry name" value="SUBTILISIN"/>
</dbReference>
<evidence type="ECO:0000256" key="3">
    <source>
        <dbReference type="ARBA" id="ARBA00022801"/>
    </source>
</evidence>
<feature type="active site" description="Charge relay system" evidence="5">
    <location>
        <position position="385"/>
    </location>
</feature>
<evidence type="ECO:0000256" key="1">
    <source>
        <dbReference type="ARBA" id="ARBA00011073"/>
    </source>
</evidence>
<evidence type="ECO:0000256" key="6">
    <source>
        <dbReference type="RuleBase" id="RU003355"/>
    </source>
</evidence>
<dbReference type="PANTHER" id="PTHR43806:SF11">
    <property type="entry name" value="CEREVISIN-RELATED"/>
    <property type="match status" value="1"/>
</dbReference>
<keyword evidence="11" id="KW-1185">Reference proteome</keyword>
<keyword evidence="3 5" id="KW-0378">Hydrolase</keyword>
<dbReference type="SUPFAM" id="SSF49299">
    <property type="entry name" value="PKD domain"/>
    <property type="match status" value="1"/>
</dbReference>
<dbReference type="SMART" id="SM00089">
    <property type="entry name" value="PKD"/>
    <property type="match status" value="1"/>
</dbReference>
<organism evidence="10 11">
    <name type="scientific">Pseudoalteromonas aurantia 208</name>
    <dbReference type="NCBI Taxonomy" id="1314867"/>
    <lineage>
        <taxon>Bacteria</taxon>
        <taxon>Pseudomonadati</taxon>
        <taxon>Pseudomonadota</taxon>
        <taxon>Gammaproteobacteria</taxon>
        <taxon>Alteromonadales</taxon>
        <taxon>Pseudoalteromonadaceae</taxon>
        <taxon>Pseudoalteromonas</taxon>
    </lineage>
</organism>
<dbReference type="InterPro" id="IPR034204">
    <property type="entry name" value="PfSUB1-like_cat_dom"/>
</dbReference>
<dbReference type="InterPro" id="IPR022409">
    <property type="entry name" value="PKD/Chitinase_dom"/>
</dbReference>
<dbReference type="InterPro" id="IPR013783">
    <property type="entry name" value="Ig-like_fold"/>
</dbReference>
<keyword evidence="4 5" id="KW-0720">Serine protease</keyword>
<evidence type="ECO:0000256" key="7">
    <source>
        <dbReference type="SAM" id="SignalP"/>
    </source>
</evidence>
<dbReference type="PROSITE" id="PS51892">
    <property type="entry name" value="SUBTILASE"/>
    <property type="match status" value="1"/>
</dbReference>
<feature type="chain" id="PRO_5046583801" description="Peptidase S8" evidence="7">
    <location>
        <begin position="20"/>
        <end position="839"/>
    </location>
</feature>
<evidence type="ECO:0000313" key="10">
    <source>
        <dbReference type="EMBL" id="MBE0368985.1"/>
    </source>
</evidence>
<dbReference type="InterPro" id="IPR023827">
    <property type="entry name" value="Peptidase_S8_Asp-AS"/>
</dbReference>
<dbReference type="CDD" id="cd00146">
    <property type="entry name" value="PKD"/>
    <property type="match status" value="1"/>
</dbReference>
<evidence type="ECO:0000256" key="4">
    <source>
        <dbReference type="ARBA" id="ARBA00022825"/>
    </source>
</evidence>
<evidence type="ECO:0000259" key="8">
    <source>
        <dbReference type="PROSITE" id="PS50093"/>
    </source>
</evidence>
<reference evidence="10 11" key="1">
    <citation type="submission" date="2015-03" db="EMBL/GenBank/DDBJ databases">
        <title>Genome sequence of Pseudoalteromonas aurantia.</title>
        <authorList>
            <person name="Xie B.-B."/>
            <person name="Rong J.-C."/>
            <person name="Qin Q.-L."/>
            <person name="Zhang Y.-Z."/>
        </authorList>
    </citation>
    <scope>NUCLEOTIDE SEQUENCE [LARGE SCALE GENOMIC DNA]</scope>
    <source>
        <strain evidence="10 11">208</strain>
    </source>
</reference>
<dbReference type="SUPFAM" id="SSF52743">
    <property type="entry name" value="Subtilisin-like"/>
    <property type="match status" value="1"/>
</dbReference>
<dbReference type="Gene3D" id="2.60.40.10">
    <property type="entry name" value="Immunoglobulins"/>
    <property type="match status" value="1"/>
</dbReference>
<dbReference type="InterPro" id="IPR002884">
    <property type="entry name" value="P_dom"/>
</dbReference>
<dbReference type="EMBL" id="AQGV01000012">
    <property type="protein sequence ID" value="MBE0368985.1"/>
    <property type="molecule type" value="Genomic_DNA"/>
</dbReference>
<feature type="domain" description="P/Homo B" evidence="9">
    <location>
        <begin position="542"/>
        <end position="670"/>
    </location>
</feature>
<dbReference type="InterPro" id="IPR000209">
    <property type="entry name" value="Peptidase_S8/S53_dom"/>
</dbReference>
<dbReference type="CDD" id="cd07473">
    <property type="entry name" value="Peptidases_S8_Subtilisin_like"/>
    <property type="match status" value="1"/>
</dbReference>
<dbReference type="InterPro" id="IPR035986">
    <property type="entry name" value="PKD_dom_sf"/>
</dbReference>
<dbReference type="Pfam" id="PF01483">
    <property type="entry name" value="P_proprotein"/>
    <property type="match status" value="1"/>
</dbReference>
<name>A0ABR9EDB7_9GAMM</name>
<dbReference type="Pfam" id="PF00082">
    <property type="entry name" value="Peptidase_S8"/>
    <property type="match status" value="1"/>
</dbReference>
<dbReference type="InterPro" id="IPR037045">
    <property type="entry name" value="S8pro/Inhibitor_I9_sf"/>
</dbReference>
<dbReference type="InterPro" id="IPR023828">
    <property type="entry name" value="Peptidase_S8_Ser-AS"/>
</dbReference>
<dbReference type="InterPro" id="IPR008979">
    <property type="entry name" value="Galactose-bd-like_sf"/>
</dbReference>
<dbReference type="PROSITE" id="PS51829">
    <property type="entry name" value="P_HOMO_B"/>
    <property type="match status" value="1"/>
</dbReference>
<sequence length="839" mass="87810">MKLKLSALTLALLPCFSQAAINVVTDTEHSSATNDSVIVVFKESATKAQRLAARQLVSAKITDVNKDEIDDGYKHVLKGRLAEFKLDKKNPKAVIKALSEHEAVQYVEPNYRLTIQGTPDDPKFSELWGLHNTGQTGGTADADIDAVEAWDISVGSRDVVVGVIDTGVDHTHPDLTANMWINPNEIAGDGIDNDNNGYIDDMHGINAITDVGDPMDDQGHGTHVSGTIGAVGNDGVGVVGVNQQVSIVGCKFLDASGSGSSANAIKCIDYLVGLRNAGVDVRVSNNSWGGGGFSQAMSDALTSSEEAGILFVAAAGNSAVDNDTNPHYPSSYEHASILSIASTTHTDAMSSFSQWGLTSVDLGAPGSAIVSTVPGGGYDSYSGTSMATPHVAGAAALALSVNPDLTTAELKELLMNSGDDNAALNGKTVSGKRLNVATALEEADPTPGFRLSATPVSQEITAGETASYTFEVASVAGWSGDISLAVTSDLAGAVLSTSTVQPGGSFTLTAPTTADTQWGSYSFTVEATSGDLRKDSQLSLYVNPQGLTEFDYSNNEKVDIPDNDPTGASSIINVSDEVTIFGSDTLVDISHTYIGDLVVTLTSPAGTTATLHNKAGGGADDINQSFASSAFNGEVAQGDWTLKVVDTYAEDTGSINQWALTLTGLGEVGPRAPEADFLTVVDSLQVSFFDGSRDANDDISTWAWDFGDGNTSSEQNPVHVYGATGLYPVTLTVTDATGLTDSRSMDVVVAGDSDTAPELKVKRANKTRLGFARIELSYQGAATSTVDVYRDGELLATTLNTGAYRDFIRRATQSQYVYKVCTSVNSVDICSEEVTVTFN</sequence>
<dbReference type="PROSITE" id="PS50093">
    <property type="entry name" value="PKD"/>
    <property type="match status" value="1"/>
</dbReference>